<dbReference type="Proteomes" id="UP000009311">
    <property type="component" value="Unassembled WGS sequence"/>
</dbReference>
<dbReference type="PATRIC" id="fig|1423790.3.peg.683"/>
<name>I7IYW6_9LACO</name>
<comment type="caution">
    <text evidence="2">The sequence shown here is derived from an EMBL/GenBank/DDBJ whole genome shotgun (WGS) entry which is preliminary data.</text>
</comment>
<feature type="compositionally biased region" description="Basic and acidic residues" evidence="1">
    <location>
        <begin position="14"/>
        <end position="37"/>
    </location>
</feature>
<gene>
    <name evidence="2" type="ORF">BN53_01355</name>
</gene>
<evidence type="ECO:0000313" key="3">
    <source>
        <dbReference type="Proteomes" id="UP000009311"/>
    </source>
</evidence>
<accession>I7IYW6</accession>
<keyword evidence="3" id="KW-1185">Reference proteome</keyword>
<feature type="region of interest" description="Disordered" evidence="1">
    <location>
        <begin position="14"/>
        <end position="42"/>
    </location>
</feature>
<evidence type="ECO:0000313" key="2">
    <source>
        <dbReference type="EMBL" id="CCI84757.1"/>
    </source>
</evidence>
<dbReference type="RefSeq" id="WP_009559313.1">
    <property type="nucleotide sequence ID" value="NZ_AYZN01000011.1"/>
</dbReference>
<sequence>MPFKRDISIANSIEKGEAINKQENEKPAATPKHEEITNLKAFQKKKNPKKTYNFSLHEDVREKLTVEYKKRGYSSASELIEDIIKAL</sequence>
<protein>
    <submittedName>
        <fullName evidence="2">Uncharacterized protein</fullName>
    </submittedName>
</protein>
<reference evidence="2 3" key="1">
    <citation type="submission" date="2012-06" db="EMBL/GenBank/DDBJ databases">
        <title>Draft Genome Sequence of Lactobacillus pasteurii CRBIP 24.76T.</title>
        <authorList>
            <person name="Cousin S."/>
            <person name="Bouchier C."/>
            <person name="Loux V."/>
            <person name="Ma L."/>
            <person name="Creno S."/>
            <person name="Bizet C."/>
            <person name="Clermont D."/>
        </authorList>
    </citation>
    <scope>NUCLEOTIDE SEQUENCE [LARGE SCALE GENOMIC DNA]</scope>
    <source>
        <strain evidence="3">CRBIP 24.76T</strain>
    </source>
</reference>
<organism evidence="2 3">
    <name type="scientific">Lactobacillus pasteurii DSM 23907 = CRBIP 24.76</name>
    <dbReference type="NCBI Taxonomy" id="1423790"/>
    <lineage>
        <taxon>Bacteria</taxon>
        <taxon>Bacillati</taxon>
        <taxon>Bacillota</taxon>
        <taxon>Bacilli</taxon>
        <taxon>Lactobacillales</taxon>
        <taxon>Lactobacillaceae</taxon>
        <taxon>Lactobacillus</taxon>
    </lineage>
</organism>
<dbReference type="EMBL" id="CAKD01000010">
    <property type="protein sequence ID" value="CCI84757.1"/>
    <property type="molecule type" value="Genomic_DNA"/>
</dbReference>
<proteinExistence type="predicted"/>
<evidence type="ECO:0000256" key="1">
    <source>
        <dbReference type="SAM" id="MobiDB-lite"/>
    </source>
</evidence>
<dbReference type="AlphaFoldDB" id="I7IYW6"/>